<keyword evidence="8 9" id="KW-0472">Membrane</keyword>
<keyword evidence="3" id="KW-0050">Antiport</keyword>
<dbReference type="EMBL" id="JBJKBG010000006">
    <property type="protein sequence ID" value="KAL3733830.1"/>
    <property type="molecule type" value="Genomic_DNA"/>
</dbReference>
<evidence type="ECO:0000256" key="6">
    <source>
        <dbReference type="ARBA" id="ARBA00022989"/>
    </source>
</evidence>
<feature type="transmembrane region" description="Helical" evidence="9">
    <location>
        <begin position="40"/>
        <end position="62"/>
    </location>
</feature>
<dbReference type="InterPro" id="IPR011992">
    <property type="entry name" value="EF-hand-dom_pair"/>
</dbReference>
<dbReference type="PANTHER" id="PTHR31503">
    <property type="entry name" value="VACUOLAR CALCIUM ION TRANSPORTER"/>
    <property type="match status" value="1"/>
</dbReference>
<feature type="domain" description="EF-hand" evidence="10">
    <location>
        <begin position="522"/>
        <end position="557"/>
    </location>
</feature>
<evidence type="ECO:0000313" key="12">
    <source>
        <dbReference type="Proteomes" id="UP001634007"/>
    </source>
</evidence>
<dbReference type="InterPro" id="IPR004713">
    <property type="entry name" value="CaH_exchang"/>
</dbReference>
<dbReference type="SUPFAM" id="SSF47473">
    <property type="entry name" value="EF-hand"/>
    <property type="match status" value="1"/>
</dbReference>
<dbReference type="InterPro" id="IPR002048">
    <property type="entry name" value="EF_hand_dom"/>
</dbReference>
<feature type="transmembrane region" description="Helical" evidence="9">
    <location>
        <begin position="728"/>
        <end position="748"/>
    </location>
</feature>
<dbReference type="SMART" id="SM00054">
    <property type="entry name" value="EFh"/>
    <property type="match status" value="4"/>
</dbReference>
<evidence type="ECO:0000256" key="5">
    <source>
        <dbReference type="ARBA" id="ARBA00022837"/>
    </source>
</evidence>
<dbReference type="Gene3D" id="1.10.238.10">
    <property type="entry name" value="EF-hand"/>
    <property type="match status" value="2"/>
</dbReference>
<dbReference type="PROSITE" id="PS00018">
    <property type="entry name" value="EF_HAND_1"/>
    <property type="match status" value="4"/>
</dbReference>
<comment type="caution">
    <text evidence="11">The sequence shown here is derived from an EMBL/GenBank/DDBJ whole genome shotgun (WGS) entry which is preliminary data.</text>
</comment>
<dbReference type="AlphaFoldDB" id="A0ABD3KE09"/>
<feature type="transmembrane region" description="Helical" evidence="9">
    <location>
        <begin position="290"/>
        <end position="309"/>
    </location>
</feature>
<protein>
    <recommendedName>
        <fullName evidence="10">EF-hand domain-containing protein</fullName>
    </recommendedName>
</protein>
<keyword evidence="5" id="KW-0106">Calcium</keyword>
<dbReference type="CDD" id="cd00051">
    <property type="entry name" value="EFh"/>
    <property type="match status" value="2"/>
</dbReference>
<dbReference type="GO" id="GO:0016020">
    <property type="term" value="C:membrane"/>
    <property type="evidence" value="ECO:0007669"/>
    <property type="project" value="UniProtKB-ARBA"/>
</dbReference>
<dbReference type="Pfam" id="PF01699">
    <property type="entry name" value="Na_Ca_ex"/>
    <property type="match status" value="1"/>
</dbReference>
<sequence>MNCYLKNLFWPSYFKIEIGRSDLPLLKYQTLLFHSSTHSLCITLHIMCIRSIFTLVTILIVISTVNGRSVPGHSLRLISDGVDRGHDQHNEPPKLLLLKGTAGAWDDEVELCEQMYGFLPCSYSTAGHLFLILVYEYLLFHGESYVASATEQIFNMLGPGIFGASAFHVLGALPEALILLASGLLNSEEVAQEYVVTGVGLLAGSSILLLTLLWGTCILLGSREFSDGRESNPSNSSKLSLKKFISTFKGSGIITDLETSYTARIMVFSAIPFIMIQIPEIFSISSAQRIVILCTLAVSVMLLLLYFFYQIFQPWIQKRRLEYVKHVHLIPRIIQHLQRKASERLLREDGAPNLRAIRRLFEDIDHDGDDALSPSELKELLLEIKFKNVHVDKDEAVDEVIKEFDIDSDQRIGKDEFVDGFTKWLTKAKVAIDKQPDMKKSFMDSYQRKKEERKLKKQKVAEILGHVQTKSIETLVRENGTPDLPAIRRLYERFDRSGDNTISQSELKELITGVKFGDTPFDMDEVVLKVIEVFDRSGDGQINEEEFIAGLVGIKNQASKSNTSLDDFYQETWEETDKVVNEENGKGHEEKSWQIWVESLLSLLLGVFISAVLADPLISSVQSFSKAAGVPSFFISFILVPLATNARGARGAIKAIKGARNKKARTTSLTFSKIYGEVFMSNVLSFSVLLLLIYARNLTWEFSAEVLVVLIVCGVVGLTASFRSTFPVWTSILAYLLYPLSLLLVYVLDDVLNYS</sequence>
<dbReference type="PANTHER" id="PTHR31503:SF79">
    <property type="entry name" value="CALCIUM-BINDING EF-HAND PROTEIN"/>
    <property type="match status" value="1"/>
</dbReference>
<dbReference type="PROSITE" id="PS50222">
    <property type="entry name" value="EF_HAND_2"/>
    <property type="match status" value="4"/>
</dbReference>
<dbReference type="InterPro" id="IPR018247">
    <property type="entry name" value="EF_Hand_1_Ca_BS"/>
</dbReference>
<evidence type="ECO:0000256" key="2">
    <source>
        <dbReference type="ARBA" id="ARBA00022448"/>
    </source>
</evidence>
<feature type="domain" description="EF-hand" evidence="10">
    <location>
        <begin position="392"/>
        <end position="427"/>
    </location>
</feature>
<keyword evidence="4 9" id="KW-0812">Transmembrane</keyword>
<evidence type="ECO:0000256" key="3">
    <source>
        <dbReference type="ARBA" id="ARBA00022449"/>
    </source>
</evidence>
<dbReference type="Proteomes" id="UP001634007">
    <property type="component" value="Unassembled WGS sequence"/>
</dbReference>
<keyword evidence="2" id="KW-0813">Transport</keyword>
<feature type="transmembrane region" description="Helical" evidence="9">
    <location>
        <begin position="702"/>
        <end position="721"/>
    </location>
</feature>
<keyword evidence="12" id="KW-1185">Reference proteome</keyword>
<evidence type="ECO:0000256" key="8">
    <source>
        <dbReference type="ARBA" id="ARBA00023136"/>
    </source>
</evidence>
<evidence type="ECO:0000313" key="11">
    <source>
        <dbReference type="EMBL" id="KAL3733830.1"/>
    </source>
</evidence>
<reference evidence="11 12" key="1">
    <citation type="submission" date="2024-11" db="EMBL/GenBank/DDBJ databases">
        <title>Chromosome-level genome assembly of Eucalyptus globulus Labill. provides insights into its genome evolution.</title>
        <authorList>
            <person name="Li X."/>
        </authorList>
    </citation>
    <scope>NUCLEOTIDE SEQUENCE [LARGE SCALE GENOMIC DNA]</scope>
    <source>
        <strain evidence="11">CL2024</strain>
        <tissue evidence="11">Fresh tender leaves</tissue>
    </source>
</reference>
<comment type="subcellular location">
    <subcellularLocation>
        <location evidence="1">Endomembrane system</location>
        <topology evidence="1">Multi-pass membrane protein</topology>
    </subcellularLocation>
</comment>
<feature type="domain" description="EF-hand" evidence="10">
    <location>
        <begin position="352"/>
        <end position="387"/>
    </location>
</feature>
<dbReference type="Pfam" id="PF13499">
    <property type="entry name" value="EF-hand_7"/>
    <property type="match status" value="2"/>
</dbReference>
<dbReference type="GO" id="GO:0015368">
    <property type="term" value="F:calcium:monoatomic cation antiporter activity"/>
    <property type="evidence" value="ECO:0007669"/>
    <property type="project" value="UniProtKB-ARBA"/>
</dbReference>
<evidence type="ECO:0000256" key="7">
    <source>
        <dbReference type="ARBA" id="ARBA00023065"/>
    </source>
</evidence>
<name>A0ABD3KE09_EUCGL</name>
<feature type="transmembrane region" description="Helical" evidence="9">
    <location>
        <begin position="261"/>
        <end position="278"/>
    </location>
</feature>
<dbReference type="InterPro" id="IPR004837">
    <property type="entry name" value="NaCa_Exmemb"/>
</dbReference>
<evidence type="ECO:0000259" key="10">
    <source>
        <dbReference type="PROSITE" id="PS50222"/>
    </source>
</evidence>
<feature type="transmembrane region" description="Helical" evidence="9">
    <location>
        <begin position="115"/>
        <end position="140"/>
    </location>
</feature>
<evidence type="ECO:0000256" key="4">
    <source>
        <dbReference type="ARBA" id="ARBA00022692"/>
    </source>
</evidence>
<accession>A0ABD3KE09</accession>
<feature type="transmembrane region" description="Helical" evidence="9">
    <location>
        <begin position="194"/>
        <end position="220"/>
    </location>
</feature>
<feature type="transmembrane region" description="Helical" evidence="9">
    <location>
        <begin position="161"/>
        <end position="182"/>
    </location>
</feature>
<keyword evidence="6 9" id="KW-1133">Transmembrane helix</keyword>
<feature type="domain" description="EF-hand" evidence="10">
    <location>
        <begin position="482"/>
        <end position="517"/>
    </location>
</feature>
<feature type="transmembrane region" description="Helical" evidence="9">
    <location>
        <begin position="674"/>
        <end position="696"/>
    </location>
</feature>
<proteinExistence type="predicted"/>
<evidence type="ECO:0000256" key="1">
    <source>
        <dbReference type="ARBA" id="ARBA00004127"/>
    </source>
</evidence>
<feature type="transmembrane region" description="Helical" evidence="9">
    <location>
        <begin position="633"/>
        <end position="653"/>
    </location>
</feature>
<organism evidence="11 12">
    <name type="scientific">Eucalyptus globulus</name>
    <name type="common">Tasmanian blue gum</name>
    <dbReference type="NCBI Taxonomy" id="34317"/>
    <lineage>
        <taxon>Eukaryota</taxon>
        <taxon>Viridiplantae</taxon>
        <taxon>Streptophyta</taxon>
        <taxon>Embryophyta</taxon>
        <taxon>Tracheophyta</taxon>
        <taxon>Spermatophyta</taxon>
        <taxon>Magnoliopsida</taxon>
        <taxon>eudicotyledons</taxon>
        <taxon>Gunneridae</taxon>
        <taxon>Pentapetalae</taxon>
        <taxon>rosids</taxon>
        <taxon>malvids</taxon>
        <taxon>Myrtales</taxon>
        <taxon>Myrtaceae</taxon>
        <taxon>Myrtoideae</taxon>
        <taxon>Eucalypteae</taxon>
        <taxon>Eucalyptus</taxon>
    </lineage>
</organism>
<evidence type="ECO:0000256" key="9">
    <source>
        <dbReference type="SAM" id="Phobius"/>
    </source>
</evidence>
<keyword evidence="7" id="KW-0406">Ion transport</keyword>
<dbReference type="GO" id="GO:0012505">
    <property type="term" value="C:endomembrane system"/>
    <property type="evidence" value="ECO:0007669"/>
    <property type="project" value="UniProtKB-SubCell"/>
</dbReference>
<gene>
    <name evidence="11" type="ORF">ACJRO7_023218</name>
</gene>